<dbReference type="AlphaFoldDB" id="A0A9X2WE69"/>
<protein>
    <submittedName>
        <fullName evidence="3">PadR family transcriptional regulator</fullName>
    </submittedName>
</protein>
<sequence>MSLPHALLTSLLEQPCSGMDLARRFGRSIGFFWPATHQQIYKELGKLEAAGWVRSSAEEGARGRKRCYEVLPAGEQELKRWVAETDDPPPLRDAMMVRLRAEAALGTGAGVENDLRHRMARHRTQLALYEDIEQRDFTGRELSAAEQLQYLILQSGLATEREHIRFCEKALALLEALETAGV</sequence>
<keyword evidence="4" id="KW-1185">Reference proteome</keyword>
<dbReference type="InterPro" id="IPR036390">
    <property type="entry name" value="WH_DNA-bd_sf"/>
</dbReference>
<reference evidence="3" key="2">
    <citation type="submission" date="2022-08" db="EMBL/GenBank/DDBJ databases">
        <authorList>
            <person name="Dong C."/>
        </authorList>
    </citation>
    <scope>NUCLEOTIDE SEQUENCE</scope>
    <source>
        <strain evidence="3">59MF3M-4</strain>
    </source>
</reference>
<gene>
    <name evidence="3" type="ORF">NYR02_06995</name>
</gene>
<evidence type="ECO:0000259" key="2">
    <source>
        <dbReference type="Pfam" id="PF10400"/>
    </source>
</evidence>
<reference evidence="3" key="1">
    <citation type="journal article" date="2022" name="Front. Microbiol.">
        <title>Genome-based taxonomic rearrangement of Oceanobacter-related bacteria including the description of Thalassolituus hydrocarbonoclasticus sp. nov. and Thalassolituus pacificus sp. nov. and emended description of the genus Thalassolituus.</title>
        <authorList>
            <person name="Dong C."/>
            <person name="Wei L."/>
            <person name="Wang J."/>
            <person name="Lai Q."/>
            <person name="Huang Z."/>
            <person name="Shao Z."/>
        </authorList>
    </citation>
    <scope>NUCLEOTIDE SEQUENCE</scope>
    <source>
        <strain evidence="3">59MF3M-4</strain>
    </source>
</reference>
<evidence type="ECO:0000259" key="1">
    <source>
        <dbReference type="Pfam" id="PF03551"/>
    </source>
</evidence>
<dbReference type="RefSeq" id="WP_260975648.1">
    <property type="nucleotide sequence ID" value="NZ_JAOANI010000014.1"/>
</dbReference>
<dbReference type="InterPro" id="IPR005149">
    <property type="entry name" value="Tscrpt_reg_PadR_N"/>
</dbReference>
<dbReference type="InterPro" id="IPR036388">
    <property type="entry name" value="WH-like_DNA-bd_sf"/>
</dbReference>
<accession>A0A9X2WE69</accession>
<dbReference type="SUPFAM" id="SSF46785">
    <property type="entry name" value="Winged helix' DNA-binding domain"/>
    <property type="match status" value="1"/>
</dbReference>
<dbReference type="Gene3D" id="1.10.10.10">
    <property type="entry name" value="Winged helix-like DNA-binding domain superfamily/Winged helix DNA-binding domain"/>
    <property type="match status" value="1"/>
</dbReference>
<dbReference type="Gene3D" id="6.10.140.190">
    <property type="match status" value="1"/>
</dbReference>
<dbReference type="InterPro" id="IPR018309">
    <property type="entry name" value="Tscrpt_reg_PadR_C"/>
</dbReference>
<dbReference type="Proteomes" id="UP001147830">
    <property type="component" value="Unassembled WGS sequence"/>
</dbReference>
<name>A0A9X2WE69_9GAMM</name>
<comment type="caution">
    <text evidence="3">The sequence shown here is derived from an EMBL/GenBank/DDBJ whole genome shotgun (WGS) entry which is preliminary data.</text>
</comment>
<feature type="domain" description="Transcription regulator PadR C-terminal" evidence="2">
    <location>
        <begin position="91"/>
        <end position="175"/>
    </location>
</feature>
<proteinExistence type="predicted"/>
<evidence type="ECO:0000313" key="3">
    <source>
        <dbReference type="EMBL" id="MCT7358762.1"/>
    </source>
</evidence>
<dbReference type="PANTHER" id="PTHR43252">
    <property type="entry name" value="TRANSCRIPTIONAL REGULATOR YQJI"/>
    <property type="match status" value="1"/>
</dbReference>
<dbReference type="PANTHER" id="PTHR43252:SF4">
    <property type="entry name" value="TRANSCRIPTIONAL REGULATORY PROTEIN"/>
    <property type="match status" value="1"/>
</dbReference>
<dbReference type="Pfam" id="PF10400">
    <property type="entry name" value="Vir_act_alpha_C"/>
    <property type="match status" value="1"/>
</dbReference>
<feature type="domain" description="Transcription regulator PadR N-terminal" evidence="1">
    <location>
        <begin position="7"/>
        <end position="79"/>
    </location>
</feature>
<dbReference type="EMBL" id="JAOANI010000014">
    <property type="protein sequence ID" value="MCT7358762.1"/>
    <property type="molecule type" value="Genomic_DNA"/>
</dbReference>
<organism evidence="3 4">
    <name type="scientific">Thalassolituus pacificus</name>
    <dbReference type="NCBI Taxonomy" id="2975440"/>
    <lineage>
        <taxon>Bacteria</taxon>
        <taxon>Pseudomonadati</taxon>
        <taxon>Pseudomonadota</taxon>
        <taxon>Gammaproteobacteria</taxon>
        <taxon>Oceanospirillales</taxon>
        <taxon>Oceanospirillaceae</taxon>
        <taxon>Thalassolituus</taxon>
    </lineage>
</organism>
<evidence type="ECO:0000313" key="4">
    <source>
        <dbReference type="Proteomes" id="UP001147830"/>
    </source>
</evidence>
<dbReference type="Pfam" id="PF03551">
    <property type="entry name" value="PadR"/>
    <property type="match status" value="1"/>
</dbReference>